<evidence type="ECO:0000313" key="11">
    <source>
        <dbReference type="EMBL" id="EFN89553.1"/>
    </source>
</evidence>
<proteinExistence type="predicted"/>
<keyword evidence="2" id="KW-1003">Cell membrane</keyword>
<accession>E2B439</accession>
<evidence type="ECO:0000256" key="2">
    <source>
        <dbReference type="ARBA" id="ARBA00022475"/>
    </source>
</evidence>
<keyword evidence="3" id="KW-0716">Sensory transduction</keyword>
<feature type="transmembrane region" description="Helical" evidence="10">
    <location>
        <begin position="76"/>
        <end position="101"/>
    </location>
</feature>
<dbReference type="Pfam" id="PF02949">
    <property type="entry name" value="7tm_6"/>
    <property type="match status" value="1"/>
</dbReference>
<comment type="subcellular location">
    <subcellularLocation>
        <location evidence="1">Cell membrane</location>
        <topology evidence="1">Multi-pass membrane protein</topology>
    </subcellularLocation>
</comment>
<reference evidence="11 12" key="1">
    <citation type="journal article" date="2010" name="Science">
        <title>Genomic comparison of the ants Camponotus floridanus and Harpegnathos saltator.</title>
        <authorList>
            <person name="Bonasio R."/>
            <person name="Zhang G."/>
            <person name="Ye C."/>
            <person name="Mutti N.S."/>
            <person name="Fang X."/>
            <person name="Qin N."/>
            <person name="Donahue G."/>
            <person name="Yang P."/>
            <person name="Li Q."/>
            <person name="Li C."/>
            <person name="Zhang P."/>
            <person name="Huang Z."/>
            <person name="Berger S.L."/>
            <person name="Reinberg D."/>
            <person name="Wang J."/>
            <person name="Liebig J."/>
        </authorList>
    </citation>
    <scope>NUCLEOTIDE SEQUENCE [LARGE SCALE GENOMIC DNA]</scope>
    <source>
        <strain evidence="11 12">R22 G/1</strain>
    </source>
</reference>
<dbReference type="PANTHER" id="PTHR21137:SF35">
    <property type="entry name" value="ODORANT RECEPTOR 19A-RELATED"/>
    <property type="match status" value="1"/>
</dbReference>
<gene>
    <name evidence="11" type="ORF">EAI_00732</name>
</gene>
<evidence type="ECO:0000256" key="8">
    <source>
        <dbReference type="ARBA" id="ARBA00023170"/>
    </source>
</evidence>
<dbReference type="PANTHER" id="PTHR21137">
    <property type="entry name" value="ODORANT RECEPTOR"/>
    <property type="match status" value="1"/>
</dbReference>
<evidence type="ECO:0000256" key="4">
    <source>
        <dbReference type="ARBA" id="ARBA00022692"/>
    </source>
</evidence>
<dbReference type="OMA" id="TSHICSQ"/>
<dbReference type="GO" id="GO:0005886">
    <property type="term" value="C:plasma membrane"/>
    <property type="evidence" value="ECO:0007669"/>
    <property type="project" value="TreeGrafter"/>
</dbReference>
<keyword evidence="4 10" id="KW-0812">Transmembrane</keyword>
<sequence length="207" mass="23308">MLTKLCRESIDVFPACQGNDSLFLNITLHVCGQVKILKADFVDIDVTNPHVRSRLNALIQRHGHLVRLGKKLADTISFALLAQLFITSILLCIMGFQFILALKRNDAVMLAKSCVVLTSFLMQISVYSFVGDYFKTQMEEVGLFLYQSAWYGLPTKLTRNLTFIIMRSQSPVKLQAGNFIVVNLATYMSILKTSISYLSVLRVMVDT</sequence>
<keyword evidence="7 10" id="KW-0472">Membrane</keyword>
<dbReference type="InParanoid" id="E2B439"/>
<keyword evidence="5" id="KW-0552">Olfaction</keyword>
<keyword evidence="9" id="KW-0807">Transducer</keyword>
<keyword evidence="12" id="KW-1185">Reference proteome</keyword>
<dbReference type="OrthoDB" id="8185860at2759"/>
<keyword evidence="6 10" id="KW-1133">Transmembrane helix</keyword>
<dbReference type="EMBL" id="GL445463">
    <property type="protein sequence ID" value="EFN89553.1"/>
    <property type="molecule type" value="Genomic_DNA"/>
</dbReference>
<dbReference type="GO" id="GO:0005549">
    <property type="term" value="F:odorant binding"/>
    <property type="evidence" value="ECO:0007669"/>
    <property type="project" value="InterPro"/>
</dbReference>
<evidence type="ECO:0000256" key="9">
    <source>
        <dbReference type="ARBA" id="ARBA00023224"/>
    </source>
</evidence>
<name>E2B439_HARSA</name>
<evidence type="ECO:0000256" key="7">
    <source>
        <dbReference type="ARBA" id="ARBA00023136"/>
    </source>
</evidence>
<dbReference type="GO" id="GO:0007165">
    <property type="term" value="P:signal transduction"/>
    <property type="evidence" value="ECO:0007669"/>
    <property type="project" value="UniProtKB-KW"/>
</dbReference>
<evidence type="ECO:0000256" key="10">
    <source>
        <dbReference type="SAM" id="Phobius"/>
    </source>
</evidence>
<dbReference type="AlphaFoldDB" id="E2B439"/>
<protein>
    <submittedName>
        <fullName evidence="11">Putative odorant receptor 13a</fullName>
    </submittedName>
</protein>
<dbReference type="Proteomes" id="UP000008237">
    <property type="component" value="Unassembled WGS sequence"/>
</dbReference>
<evidence type="ECO:0000256" key="5">
    <source>
        <dbReference type="ARBA" id="ARBA00022725"/>
    </source>
</evidence>
<organism evidence="12">
    <name type="scientific">Harpegnathos saltator</name>
    <name type="common">Jerdon's jumping ant</name>
    <dbReference type="NCBI Taxonomy" id="610380"/>
    <lineage>
        <taxon>Eukaryota</taxon>
        <taxon>Metazoa</taxon>
        <taxon>Ecdysozoa</taxon>
        <taxon>Arthropoda</taxon>
        <taxon>Hexapoda</taxon>
        <taxon>Insecta</taxon>
        <taxon>Pterygota</taxon>
        <taxon>Neoptera</taxon>
        <taxon>Endopterygota</taxon>
        <taxon>Hymenoptera</taxon>
        <taxon>Apocrita</taxon>
        <taxon>Aculeata</taxon>
        <taxon>Formicoidea</taxon>
        <taxon>Formicidae</taxon>
        <taxon>Ponerinae</taxon>
        <taxon>Ponerini</taxon>
        <taxon>Harpegnathos</taxon>
    </lineage>
</organism>
<dbReference type="FunCoup" id="E2B439">
    <property type="interactions" value="4"/>
</dbReference>
<dbReference type="GO" id="GO:0004984">
    <property type="term" value="F:olfactory receptor activity"/>
    <property type="evidence" value="ECO:0007669"/>
    <property type="project" value="InterPro"/>
</dbReference>
<evidence type="ECO:0000256" key="3">
    <source>
        <dbReference type="ARBA" id="ARBA00022606"/>
    </source>
</evidence>
<evidence type="ECO:0000256" key="1">
    <source>
        <dbReference type="ARBA" id="ARBA00004651"/>
    </source>
</evidence>
<feature type="transmembrane region" description="Helical" evidence="10">
    <location>
        <begin position="107"/>
        <end position="130"/>
    </location>
</feature>
<evidence type="ECO:0000313" key="12">
    <source>
        <dbReference type="Proteomes" id="UP000008237"/>
    </source>
</evidence>
<evidence type="ECO:0000256" key="6">
    <source>
        <dbReference type="ARBA" id="ARBA00022989"/>
    </source>
</evidence>
<dbReference type="InterPro" id="IPR004117">
    <property type="entry name" value="7tm6_olfct_rcpt"/>
</dbReference>
<keyword evidence="8 11" id="KW-0675">Receptor</keyword>